<accession>A0AC35F883</accession>
<name>A0AC35F883_9BILA</name>
<reference evidence="2" key="1">
    <citation type="submission" date="2022-11" db="UniProtKB">
        <authorList>
            <consortium name="WormBaseParasite"/>
        </authorList>
    </citation>
    <scope>IDENTIFICATION</scope>
</reference>
<dbReference type="Proteomes" id="UP000887580">
    <property type="component" value="Unplaced"/>
</dbReference>
<evidence type="ECO:0000313" key="2">
    <source>
        <dbReference type="WBParaSite" id="PS1159_v2.g14860.t1"/>
    </source>
</evidence>
<sequence>MFFKSVKNASSSTISSSLDESNNSSAVFSSPTTTTASPPTRKPPKFTGCNPPPLNSINDEIIGFRRTAEQKSPKNFFQTFSPTEKEEEKEFWVTVFAFDQRKGIQPIIELFGKYGKILKTARPPVGKNGNWIHLRFATKSQAQHALQQKIHFIDNFIIGVIQDPSVEYGSTNPNEFLCEDFSILFDETLPD</sequence>
<protein>
    <submittedName>
        <fullName evidence="2">Nucleoporin NUP35</fullName>
    </submittedName>
</protein>
<organism evidence="1 2">
    <name type="scientific">Panagrolaimus sp. PS1159</name>
    <dbReference type="NCBI Taxonomy" id="55785"/>
    <lineage>
        <taxon>Eukaryota</taxon>
        <taxon>Metazoa</taxon>
        <taxon>Ecdysozoa</taxon>
        <taxon>Nematoda</taxon>
        <taxon>Chromadorea</taxon>
        <taxon>Rhabditida</taxon>
        <taxon>Tylenchina</taxon>
        <taxon>Panagrolaimomorpha</taxon>
        <taxon>Panagrolaimoidea</taxon>
        <taxon>Panagrolaimidae</taxon>
        <taxon>Panagrolaimus</taxon>
    </lineage>
</organism>
<evidence type="ECO:0000313" key="1">
    <source>
        <dbReference type="Proteomes" id="UP000887580"/>
    </source>
</evidence>
<proteinExistence type="predicted"/>
<dbReference type="WBParaSite" id="PS1159_v2.g14860.t1">
    <property type="protein sequence ID" value="PS1159_v2.g14860.t1"/>
    <property type="gene ID" value="PS1159_v2.g14860"/>
</dbReference>